<evidence type="ECO:0000313" key="1">
    <source>
        <dbReference type="EMBL" id="SPO31325.1"/>
    </source>
</evidence>
<protein>
    <submittedName>
        <fullName evidence="1">Uncharacterized protein</fullName>
    </submittedName>
</protein>
<organism evidence="1 2">
    <name type="scientific">Ustilago trichophora</name>
    <dbReference type="NCBI Taxonomy" id="86804"/>
    <lineage>
        <taxon>Eukaryota</taxon>
        <taxon>Fungi</taxon>
        <taxon>Dikarya</taxon>
        <taxon>Basidiomycota</taxon>
        <taxon>Ustilaginomycotina</taxon>
        <taxon>Ustilaginomycetes</taxon>
        <taxon>Ustilaginales</taxon>
        <taxon>Ustilaginaceae</taxon>
        <taxon>Ustilago</taxon>
    </lineage>
</organism>
<dbReference type="OrthoDB" id="265717at2759"/>
<proteinExistence type="predicted"/>
<dbReference type="PANTHER" id="PTHR40257:SF1">
    <property type="entry name" value="DUF1330 DOMAIN-CONTAINING PROTEIN"/>
    <property type="match status" value="1"/>
</dbReference>
<gene>
    <name evidence="1" type="ORF">UTRI_05870_B</name>
</gene>
<name>A0A5C3EMK4_9BASI</name>
<dbReference type="AlphaFoldDB" id="A0A5C3EMK4"/>
<accession>A0A5C3EMK4</accession>
<dbReference type="Proteomes" id="UP000324022">
    <property type="component" value="Unassembled WGS sequence"/>
</dbReference>
<dbReference type="EMBL" id="OOIN01000037">
    <property type="protein sequence ID" value="SPO31325.1"/>
    <property type="molecule type" value="Genomic_DNA"/>
</dbReference>
<evidence type="ECO:0000313" key="2">
    <source>
        <dbReference type="Proteomes" id="UP000324022"/>
    </source>
</evidence>
<keyword evidence="2" id="KW-1185">Reference proteome</keyword>
<dbReference type="Gene3D" id="3.30.70.100">
    <property type="match status" value="1"/>
</dbReference>
<dbReference type="PANTHER" id="PTHR40257">
    <property type="match status" value="1"/>
</dbReference>
<sequence>MPVCALHLVELSDSSPSGVDAFLHRLLSAAANPAQYGVVTVSRVQAHIIRPTLVDHSILNDTSWTLLLVIKGSEAHTLPSTIAASIKTHYSVVSGIPSKIVTNYDSISDKLRDAQPPAPLLEIKLDSNGDVIPPSKSTTSLAPTREDGQDLSLSPALLGLAKRLNHQVKYGGPVSMLNLLHFHTDEGAVESYHEYGRRFVTVAGKRGGNAKLVGIVVSPLKDGLRDSRGDEERKKEDWWNECTLVHYPSINHFIDMSVDDEYQFINKEYRLKAIKDTALICTIELDLSKYRRAQAKL</sequence>
<reference evidence="1 2" key="1">
    <citation type="submission" date="2018-03" db="EMBL/GenBank/DDBJ databases">
        <authorList>
            <person name="Guldener U."/>
        </authorList>
    </citation>
    <scope>NUCLEOTIDE SEQUENCE [LARGE SCALE GENOMIC DNA]</scope>
    <source>
        <strain evidence="1 2">NBRC100155</strain>
    </source>
</reference>